<organism evidence="10 11">
    <name type="scientific">Devosia lucknowensis</name>
    <dbReference type="NCBI Taxonomy" id="1096929"/>
    <lineage>
        <taxon>Bacteria</taxon>
        <taxon>Pseudomonadati</taxon>
        <taxon>Pseudomonadota</taxon>
        <taxon>Alphaproteobacteria</taxon>
        <taxon>Hyphomicrobiales</taxon>
        <taxon>Devosiaceae</taxon>
        <taxon>Devosia</taxon>
    </lineage>
</organism>
<evidence type="ECO:0000256" key="4">
    <source>
        <dbReference type="ARBA" id="ARBA00022679"/>
    </source>
</evidence>
<comment type="catalytic activity">
    <reaction evidence="6">
        <text>3-phosphoshikimate + phosphoenolpyruvate = 5-O-(1-carboxyvinyl)-3-phosphoshikimate + phosphate</text>
        <dbReference type="Rhea" id="RHEA:21256"/>
        <dbReference type="ChEBI" id="CHEBI:43474"/>
        <dbReference type="ChEBI" id="CHEBI:57701"/>
        <dbReference type="ChEBI" id="CHEBI:58702"/>
        <dbReference type="ChEBI" id="CHEBI:145989"/>
        <dbReference type="EC" id="2.5.1.19"/>
    </reaction>
    <physiologicalReaction direction="left-to-right" evidence="6">
        <dbReference type="Rhea" id="RHEA:21257"/>
    </physiologicalReaction>
</comment>
<dbReference type="EMBL" id="FXWK01000001">
    <property type="protein sequence ID" value="SMQ64089.1"/>
    <property type="molecule type" value="Genomic_DNA"/>
</dbReference>
<dbReference type="GO" id="GO:0009073">
    <property type="term" value="P:aromatic amino acid family biosynthetic process"/>
    <property type="evidence" value="ECO:0007669"/>
    <property type="project" value="UniProtKB-KW"/>
</dbReference>
<dbReference type="SUPFAM" id="SSF55205">
    <property type="entry name" value="EPT/RTPC-like"/>
    <property type="match status" value="1"/>
</dbReference>
<feature type="binding site" evidence="7">
    <location>
        <position position="174"/>
    </location>
    <ligand>
        <name>3-phosphoshikimate</name>
        <dbReference type="ChEBI" id="CHEBI:145989"/>
    </ligand>
</feature>
<dbReference type="PANTHER" id="PTHR21090">
    <property type="entry name" value="AROM/DEHYDROQUINATE SYNTHASE"/>
    <property type="match status" value="1"/>
</dbReference>
<keyword evidence="7" id="KW-0963">Cytoplasm</keyword>
<feature type="active site" description="Proton acceptor" evidence="7">
    <location>
        <position position="299"/>
    </location>
</feature>
<feature type="domain" description="Enolpyruvate transferase" evidence="9">
    <location>
        <begin position="293"/>
        <end position="411"/>
    </location>
</feature>
<feature type="binding site" evidence="7">
    <location>
        <position position="330"/>
    </location>
    <ligand>
        <name>phosphoenolpyruvate</name>
        <dbReference type="ChEBI" id="CHEBI:58702"/>
    </ligand>
</feature>
<comment type="similarity">
    <text evidence="2 7">Belongs to the EPSP synthase family.</text>
</comment>
<dbReference type="Pfam" id="PF00275">
    <property type="entry name" value="EPSP_synthase"/>
    <property type="match status" value="2"/>
</dbReference>
<dbReference type="EC" id="2.5.1.19" evidence="7"/>
<dbReference type="InterPro" id="IPR013792">
    <property type="entry name" value="RNA3'P_cycl/enolpyr_Trfase_a/b"/>
</dbReference>
<dbReference type="GO" id="GO:0009423">
    <property type="term" value="P:chorismate biosynthetic process"/>
    <property type="evidence" value="ECO:0007669"/>
    <property type="project" value="UniProtKB-UniRule"/>
</dbReference>
<dbReference type="InterPro" id="IPR023193">
    <property type="entry name" value="EPSP_synthase_CS"/>
</dbReference>
<keyword evidence="3 7" id="KW-0028">Amino-acid biosynthesis</keyword>
<feature type="binding site" evidence="7">
    <location>
        <position position="402"/>
    </location>
    <ligand>
        <name>phosphoenolpyruvate</name>
        <dbReference type="ChEBI" id="CHEBI:58702"/>
    </ligand>
</feature>
<reference evidence="11" key="1">
    <citation type="submission" date="2017-04" db="EMBL/GenBank/DDBJ databases">
        <authorList>
            <person name="Varghese N."/>
            <person name="Submissions S."/>
        </authorList>
    </citation>
    <scope>NUCLEOTIDE SEQUENCE [LARGE SCALE GENOMIC DNA]</scope>
</reference>
<feature type="binding site" evidence="7">
    <location>
        <position position="28"/>
    </location>
    <ligand>
        <name>3-phosphoshikimate</name>
        <dbReference type="ChEBI" id="CHEBI:145989"/>
    </ligand>
</feature>
<evidence type="ECO:0000313" key="11">
    <source>
        <dbReference type="Proteomes" id="UP000194474"/>
    </source>
</evidence>
<evidence type="ECO:0000256" key="6">
    <source>
        <dbReference type="ARBA" id="ARBA00044633"/>
    </source>
</evidence>
<evidence type="ECO:0000256" key="1">
    <source>
        <dbReference type="ARBA" id="ARBA00004811"/>
    </source>
</evidence>
<feature type="binding site" evidence="7">
    <location>
        <position position="174"/>
    </location>
    <ligand>
        <name>phosphoenolpyruvate</name>
        <dbReference type="ChEBI" id="CHEBI:58702"/>
    </ligand>
</feature>
<name>A0A1Y6EP63_9HYPH</name>
<dbReference type="HAMAP" id="MF_00210">
    <property type="entry name" value="EPSP_synth"/>
    <property type="match status" value="1"/>
</dbReference>
<evidence type="ECO:0000256" key="7">
    <source>
        <dbReference type="HAMAP-Rule" id="MF_00210"/>
    </source>
</evidence>
<dbReference type="PROSITE" id="PS00104">
    <property type="entry name" value="EPSP_SYNTHASE_1"/>
    <property type="match status" value="1"/>
</dbReference>
<dbReference type="GO" id="GO:0005737">
    <property type="term" value="C:cytoplasm"/>
    <property type="evidence" value="ECO:0007669"/>
    <property type="project" value="UniProtKB-SubCell"/>
</dbReference>
<feature type="binding site" evidence="7">
    <location>
        <position position="173"/>
    </location>
    <ligand>
        <name>3-phosphoshikimate</name>
        <dbReference type="ChEBI" id="CHEBI:145989"/>
    </ligand>
</feature>
<evidence type="ECO:0000256" key="3">
    <source>
        <dbReference type="ARBA" id="ARBA00022605"/>
    </source>
</evidence>
<evidence type="ECO:0000256" key="8">
    <source>
        <dbReference type="SAM" id="MobiDB-lite"/>
    </source>
</evidence>
<dbReference type="Gene3D" id="3.65.10.10">
    <property type="entry name" value="Enolpyruvate transferase domain"/>
    <property type="match status" value="2"/>
</dbReference>
<feature type="binding site" evidence="7">
    <location>
        <position position="322"/>
    </location>
    <ligand>
        <name>3-phosphoshikimate</name>
        <dbReference type="ChEBI" id="CHEBI:145989"/>
    </ligand>
</feature>
<feature type="binding site" evidence="7">
    <location>
        <position position="28"/>
    </location>
    <ligand>
        <name>phosphoenolpyruvate</name>
        <dbReference type="ChEBI" id="CHEBI:58702"/>
    </ligand>
</feature>
<dbReference type="RefSeq" id="WP_086470807.1">
    <property type="nucleotide sequence ID" value="NZ_FXWK01000001.1"/>
</dbReference>
<dbReference type="GO" id="GO:0003866">
    <property type="term" value="F:3-phosphoshikimate 1-carboxyvinyltransferase activity"/>
    <property type="evidence" value="ECO:0007669"/>
    <property type="project" value="UniProtKB-UniRule"/>
</dbReference>
<comment type="subunit">
    <text evidence="7">Monomer.</text>
</comment>
<evidence type="ECO:0000256" key="2">
    <source>
        <dbReference type="ARBA" id="ARBA00009948"/>
    </source>
</evidence>
<comment type="pathway">
    <text evidence="1 7">Metabolic intermediate biosynthesis; chorismate biosynthesis; chorismate from D-erythrose 4-phosphate and phosphoenolpyruvate: step 6/7.</text>
</comment>
<evidence type="ECO:0000313" key="10">
    <source>
        <dbReference type="EMBL" id="SMQ64089.1"/>
    </source>
</evidence>
<dbReference type="Proteomes" id="UP000194474">
    <property type="component" value="Unassembled WGS sequence"/>
</dbReference>
<keyword evidence="4 7" id="KW-0808">Transferase</keyword>
<comment type="function">
    <text evidence="7">Catalyzes the transfer of the enolpyruvyl moiety of phosphoenolpyruvate (PEP) to the 5-hydroxyl of shikimate-3-phosphate (S3P) to produce enolpyruvyl shikimate-3-phosphate and inorganic phosphate.</text>
</comment>
<dbReference type="CDD" id="cd01556">
    <property type="entry name" value="EPSP_synthase"/>
    <property type="match status" value="1"/>
</dbReference>
<keyword evidence="11" id="KW-1185">Reference proteome</keyword>
<dbReference type="InterPro" id="IPR036968">
    <property type="entry name" value="Enolpyruvate_Tfrase_sf"/>
</dbReference>
<dbReference type="AlphaFoldDB" id="A0A1Y6EP63"/>
<feature type="binding site" evidence="7">
    <location>
        <position position="326"/>
    </location>
    <ligand>
        <name>3-phosphoshikimate</name>
        <dbReference type="ChEBI" id="CHEBI:145989"/>
    </ligand>
</feature>
<accession>A0A1Y6EP63</accession>
<dbReference type="GO" id="GO:0008652">
    <property type="term" value="P:amino acid biosynthetic process"/>
    <property type="evidence" value="ECO:0007669"/>
    <property type="project" value="UniProtKB-KW"/>
</dbReference>
<dbReference type="PIRSF" id="PIRSF000505">
    <property type="entry name" value="EPSPS"/>
    <property type="match status" value="1"/>
</dbReference>
<sequence>MPNALPAAYTITPPNRPLTGRVSPPGSKSITNRALLLAALAEGTSRLTGALKSKDTVLMARALREMGVMVQEPDATSFLVTSTGRLQAPEEALFLGNAGTATRFLTAAVATIEGTVVVDGDEDMRLRPIKPLVDALKSLGIDAQSPTGCPPVTLRGTGRFGSGRVEIDASLSSQYVSALLVAAPFGDGPIEVDLTGKDIGARGYVDLTLAAMRAFGAEVESRDDGSWLVQPTGYQATDFHIEPDASAATYLWGIEALTGGKIDLGVPADAFTQPDAAAQAVIATFPDMPGVIDGSQMQDAVPTIAVVAAFSNRPVRFVGIANLRVKETDRIRAVANELNRIRPGLAVEEGDDLVVNADPALAGQSRPARIETYHDHRIAMSFALAGLLVKDITILDPACTGKTYPEYWDMLANLGVHLTPAA</sequence>
<keyword evidence="5 7" id="KW-0057">Aromatic amino acid biosynthesis</keyword>
<dbReference type="UniPathway" id="UPA00053">
    <property type="reaction ID" value="UER00089"/>
</dbReference>
<feature type="binding site" evidence="7">
    <location>
        <position position="377"/>
    </location>
    <ligand>
        <name>phosphoenolpyruvate</name>
        <dbReference type="ChEBI" id="CHEBI:58702"/>
    </ligand>
</feature>
<dbReference type="PANTHER" id="PTHR21090:SF5">
    <property type="entry name" value="PENTAFUNCTIONAL AROM POLYPEPTIDE"/>
    <property type="match status" value="1"/>
</dbReference>
<proteinExistence type="inferred from homology"/>
<comment type="subcellular location">
    <subcellularLocation>
        <location evidence="7">Cytoplasm</location>
    </subcellularLocation>
</comment>
<comment type="caution">
    <text evidence="7">Lacks conserved residue(s) required for the propagation of feature annotation.</text>
</comment>
<feature type="binding site" evidence="7">
    <location>
        <position position="172"/>
    </location>
    <ligand>
        <name>3-phosphoshikimate</name>
        <dbReference type="ChEBI" id="CHEBI:145989"/>
    </ligand>
</feature>
<feature type="binding site" evidence="7">
    <location>
        <position position="29"/>
    </location>
    <ligand>
        <name>3-phosphoshikimate</name>
        <dbReference type="ChEBI" id="CHEBI:145989"/>
    </ligand>
</feature>
<dbReference type="OrthoDB" id="9809920at2"/>
<evidence type="ECO:0000259" key="9">
    <source>
        <dbReference type="Pfam" id="PF00275"/>
    </source>
</evidence>
<feature type="binding site" evidence="7">
    <location>
        <position position="299"/>
    </location>
    <ligand>
        <name>3-phosphoshikimate</name>
        <dbReference type="ChEBI" id="CHEBI:145989"/>
    </ligand>
</feature>
<feature type="binding site" evidence="7">
    <location>
        <position position="33"/>
    </location>
    <ligand>
        <name>3-phosphoshikimate</name>
        <dbReference type="ChEBI" id="CHEBI:145989"/>
    </ligand>
</feature>
<dbReference type="InterPro" id="IPR001986">
    <property type="entry name" value="Enolpyruvate_Tfrase_dom"/>
</dbReference>
<feature type="binding site" evidence="7">
    <location>
        <position position="127"/>
    </location>
    <ligand>
        <name>phosphoenolpyruvate</name>
        <dbReference type="ChEBI" id="CHEBI:58702"/>
    </ligand>
</feature>
<evidence type="ECO:0000256" key="5">
    <source>
        <dbReference type="ARBA" id="ARBA00023141"/>
    </source>
</evidence>
<feature type="binding site" evidence="7">
    <location>
        <position position="99"/>
    </location>
    <ligand>
        <name>phosphoenolpyruvate</name>
        <dbReference type="ChEBI" id="CHEBI:58702"/>
    </ligand>
</feature>
<feature type="region of interest" description="Disordered" evidence="8">
    <location>
        <begin position="1"/>
        <end position="25"/>
    </location>
</feature>
<feature type="domain" description="Enolpyruvate transferase" evidence="9">
    <location>
        <begin position="15"/>
        <end position="264"/>
    </location>
</feature>
<gene>
    <name evidence="7" type="primary">aroA</name>
    <name evidence="10" type="ORF">SAMN06295905_0914</name>
</gene>
<dbReference type="InterPro" id="IPR006264">
    <property type="entry name" value="EPSP_synthase"/>
</dbReference>
<protein>
    <recommendedName>
        <fullName evidence="7">3-phosphoshikimate 1-carboxyvinyltransferase</fullName>
        <ecNumber evidence="7">2.5.1.19</ecNumber>
    </recommendedName>
    <alternativeName>
        <fullName evidence="7">5-enolpyruvylshikimate-3-phosphate synthase</fullName>
        <shortName evidence="7">EPSP synthase</shortName>
        <shortName evidence="7">EPSPS</shortName>
    </alternativeName>
</protein>